<evidence type="ECO:0000256" key="8">
    <source>
        <dbReference type="SAM" id="Phobius"/>
    </source>
</evidence>
<dbReference type="Proteomes" id="UP001497382">
    <property type="component" value="Unassembled WGS sequence"/>
</dbReference>
<name>A0AAV2BPK1_9ARAC</name>
<keyword evidence="4" id="KW-0732">Signal</keyword>
<evidence type="ECO:0000256" key="1">
    <source>
        <dbReference type="ARBA" id="ARBA00004479"/>
    </source>
</evidence>
<evidence type="ECO:0000256" key="4">
    <source>
        <dbReference type="ARBA" id="ARBA00022729"/>
    </source>
</evidence>
<evidence type="ECO:0000256" key="5">
    <source>
        <dbReference type="ARBA" id="ARBA00022989"/>
    </source>
</evidence>
<keyword evidence="3 8" id="KW-0812">Transmembrane</keyword>
<gene>
    <name evidence="9" type="ORF">LARSCL_LOCUS20538</name>
</gene>
<evidence type="ECO:0000256" key="6">
    <source>
        <dbReference type="ARBA" id="ARBA00023136"/>
    </source>
</evidence>
<feature type="transmembrane region" description="Helical" evidence="8">
    <location>
        <begin position="9"/>
        <end position="29"/>
    </location>
</feature>
<evidence type="ECO:0000256" key="3">
    <source>
        <dbReference type="ARBA" id="ARBA00022692"/>
    </source>
</evidence>
<dbReference type="PANTHER" id="PTHR28607">
    <property type="entry name" value="EXPRESSED PROTEIN"/>
    <property type="match status" value="1"/>
</dbReference>
<evidence type="ECO:0000256" key="7">
    <source>
        <dbReference type="ARBA" id="ARBA00023180"/>
    </source>
</evidence>
<organism evidence="9 10">
    <name type="scientific">Larinioides sclopetarius</name>
    <dbReference type="NCBI Taxonomy" id="280406"/>
    <lineage>
        <taxon>Eukaryota</taxon>
        <taxon>Metazoa</taxon>
        <taxon>Ecdysozoa</taxon>
        <taxon>Arthropoda</taxon>
        <taxon>Chelicerata</taxon>
        <taxon>Arachnida</taxon>
        <taxon>Araneae</taxon>
        <taxon>Araneomorphae</taxon>
        <taxon>Entelegynae</taxon>
        <taxon>Araneoidea</taxon>
        <taxon>Araneidae</taxon>
        <taxon>Larinioides</taxon>
    </lineage>
</organism>
<evidence type="ECO:0000256" key="2">
    <source>
        <dbReference type="ARBA" id="ARBA00006986"/>
    </source>
</evidence>
<keyword evidence="10" id="KW-1185">Reference proteome</keyword>
<keyword evidence="6 8" id="KW-0472">Membrane</keyword>
<dbReference type="AlphaFoldDB" id="A0AAV2BPK1"/>
<evidence type="ECO:0000313" key="10">
    <source>
        <dbReference type="Proteomes" id="UP001497382"/>
    </source>
</evidence>
<comment type="similarity">
    <text evidence="2">Belongs to the FAM174 family.</text>
</comment>
<evidence type="ECO:0000313" key="9">
    <source>
        <dbReference type="EMBL" id="CAL1297812.1"/>
    </source>
</evidence>
<keyword evidence="7" id="KW-0325">Glycoprotein</keyword>
<dbReference type="GO" id="GO:0016020">
    <property type="term" value="C:membrane"/>
    <property type="evidence" value="ECO:0007669"/>
    <property type="project" value="UniProtKB-SubCell"/>
</dbReference>
<comment type="caution">
    <text evidence="9">The sequence shown here is derived from an EMBL/GenBank/DDBJ whole genome shotgun (WGS) entry which is preliminary data.</text>
</comment>
<feature type="transmembrane region" description="Helical" evidence="8">
    <location>
        <begin position="117"/>
        <end position="136"/>
    </location>
</feature>
<dbReference type="Pfam" id="PF06679">
    <property type="entry name" value="DUF1180"/>
    <property type="match status" value="1"/>
</dbReference>
<comment type="subcellular location">
    <subcellularLocation>
        <location evidence="1">Membrane</location>
        <topology evidence="1">Single-pass type I membrane protein</topology>
    </subcellularLocation>
</comment>
<reference evidence="9 10" key="1">
    <citation type="submission" date="2024-04" db="EMBL/GenBank/DDBJ databases">
        <authorList>
            <person name="Rising A."/>
            <person name="Reimegard J."/>
            <person name="Sonavane S."/>
            <person name="Akerstrom W."/>
            <person name="Nylinder S."/>
            <person name="Hedman E."/>
            <person name="Kallberg Y."/>
        </authorList>
    </citation>
    <scope>NUCLEOTIDE SEQUENCE [LARGE SCALE GENOMIC DNA]</scope>
</reference>
<dbReference type="EMBL" id="CAXIEN010000443">
    <property type="protein sequence ID" value="CAL1297812.1"/>
    <property type="molecule type" value="Genomic_DNA"/>
</dbReference>
<keyword evidence="5 8" id="KW-1133">Transmembrane helix</keyword>
<proteinExistence type="inferred from homology"/>
<accession>A0AAV2BPK1</accession>
<protein>
    <submittedName>
        <fullName evidence="9">Uncharacterized protein</fullName>
    </submittedName>
</protein>
<sequence length="183" mass="21116">MWYLIWMDIFAPFVFLMIYSILQCHTVAYDNKLQDLPSFQDDSFTKPIALFKRESDGNASQTQNFNASENKTISVDLLNNRTFSQIKQPITNGEVNVTHSLPAWMDTINSGALQRTGFVALGFMLIIVIFFVVRGIRLRHKKSKSRKYGIITSTDMEMEPLDKDDDDEEETTLFDAQHKYSLQ</sequence>
<dbReference type="PANTHER" id="PTHR28607:SF4">
    <property type="entry name" value="TRANSMEMBRANE PROTEIN"/>
    <property type="match status" value="1"/>
</dbReference>
<dbReference type="InterPro" id="IPR009565">
    <property type="entry name" value="FAM174-like"/>
</dbReference>